<keyword evidence="1" id="KW-0175">Coiled coil</keyword>
<protein>
    <submittedName>
        <fullName evidence="2">Uncharacterized protein</fullName>
    </submittedName>
</protein>
<feature type="coiled-coil region" evidence="1">
    <location>
        <begin position="32"/>
        <end position="59"/>
    </location>
</feature>
<dbReference type="EMBL" id="BK015977">
    <property type="protein sequence ID" value="DAF88080.1"/>
    <property type="molecule type" value="Genomic_DNA"/>
</dbReference>
<evidence type="ECO:0000256" key="1">
    <source>
        <dbReference type="SAM" id="Coils"/>
    </source>
</evidence>
<evidence type="ECO:0000313" key="2">
    <source>
        <dbReference type="EMBL" id="DAF88080.1"/>
    </source>
</evidence>
<accession>A0A8S5U0T4</accession>
<proteinExistence type="predicted"/>
<name>A0A8S5U0T4_9CAUD</name>
<sequence length="146" mass="16579">MKNWLIKKLGGVSKKDHEEVIQAVNSFYSQRISDGLKEKAEMRAEKAEMEKAAEMVSANLSETISRLNEERKVSNGLMAKGTALGIKVSELQDELERKDKELADTKVKLLDVLRNKPSDPALRSEIARLKGELELLKRNKFKRGRK</sequence>
<organism evidence="2">
    <name type="scientific">Podoviridae sp. ctpWp23</name>
    <dbReference type="NCBI Taxonomy" id="2825277"/>
    <lineage>
        <taxon>Viruses</taxon>
        <taxon>Duplodnaviria</taxon>
        <taxon>Heunggongvirae</taxon>
        <taxon>Uroviricota</taxon>
        <taxon>Caudoviricetes</taxon>
    </lineage>
</organism>
<reference evidence="2" key="1">
    <citation type="journal article" date="2021" name="Proc. Natl. Acad. Sci. U.S.A.">
        <title>A Catalog of Tens of Thousands of Viruses from Human Metagenomes Reveals Hidden Associations with Chronic Diseases.</title>
        <authorList>
            <person name="Tisza M.J."/>
            <person name="Buck C.B."/>
        </authorList>
    </citation>
    <scope>NUCLEOTIDE SEQUENCE</scope>
    <source>
        <strain evidence="2">CtpWp23</strain>
    </source>
</reference>